<dbReference type="Gene3D" id="2.40.50.140">
    <property type="entry name" value="Nucleic acid-binding proteins"/>
    <property type="match status" value="1"/>
</dbReference>
<reference evidence="1" key="1">
    <citation type="journal article" date="2019" name="Sci. Rep.">
        <title>Draft genome of Tanacetum cinerariifolium, the natural source of mosquito coil.</title>
        <authorList>
            <person name="Yamashiro T."/>
            <person name="Shiraishi A."/>
            <person name="Satake H."/>
            <person name="Nakayama K."/>
        </authorList>
    </citation>
    <scope>NUCLEOTIDE SEQUENCE</scope>
</reference>
<evidence type="ECO:0000313" key="1">
    <source>
        <dbReference type="EMBL" id="GEU48503.1"/>
    </source>
</evidence>
<gene>
    <name evidence="1" type="ORF">Tci_020481</name>
</gene>
<protein>
    <submittedName>
        <fullName evidence="1">DNA ligase 1</fullName>
    </submittedName>
</protein>
<organism evidence="1">
    <name type="scientific">Tanacetum cinerariifolium</name>
    <name type="common">Dalmatian daisy</name>
    <name type="synonym">Chrysanthemum cinerariifolium</name>
    <dbReference type="NCBI Taxonomy" id="118510"/>
    <lineage>
        <taxon>Eukaryota</taxon>
        <taxon>Viridiplantae</taxon>
        <taxon>Streptophyta</taxon>
        <taxon>Embryophyta</taxon>
        <taxon>Tracheophyta</taxon>
        <taxon>Spermatophyta</taxon>
        <taxon>Magnoliopsida</taxon>
        <taxon>eudicotyledons</taxon>
        <taxon>Gunneridae</taxon>
        <taxon>Pentapetalae</taxon>
        <taxon>asterids</taxon>
        <taxon>campanulids</taxon>
        <taxon>Asterales</taxon>
        <taxon>Asteraceae</taxon>
        <taxon>Asteroideae</taxon>
        <taxon>Anthemideae</taxon>
        <taxon>Anthemidinae</taxon>
        <taxon>Tanacetum</taxon>
    </lineage>
</organism>
<dbReference type="GO" id="GO:0016874">
    <property type="term" value="F:ligase activity"/>
    <property type="evidence" value="ECO:0007669"/>
    <property type="project" value="UniProtKB-KW"/>
</dbReference>
<accession>A0A6L2KG90</accession>
<proteinExistence type="predicted"/>
<dbReference type="InterPro" id="IPR012340">
    <property type="entry name" value="NA-bd_OB-fold"/>
</dbReference>
<comment type="caution">
    <text evidence="1">The sequence shown here is derived from an EMBL/GenBank/DDBJ whole genome shotgun (WGS) entry which is preliminary data.</text>
</comment>
<dbReference type="EMBL" id="BKCJ010002430">
    <property type="protein sequence ID" value="GEU48503.1"/>
    <property type="molecule type" value="Genomic_DNA"/>
</dbReference>
<name>A0A6L2KG90_TANCI</name>
<dbReference type="AlphaFoldDB" id="A0A6L2KG90"/>
<keyword evidence="1" id="KW-0436">Ligase</keyword>
<sequence length="143" mass="16695">MFIPKAEPYVHEMPKDTTPPGQGKRVGLYSVFVLACYDNDKDEYQAICKIESEKLRLLIIVMGYDHRKNIKTVHIPVQIRLEVPRIRELVINVRNLKDYDIEPTPKPIDVVFLNCKNHMKKMVRNEQLDTTRVHCTGLNVSYD</sequence>